<name>A0A2V1D2V7_9PLEO</name>
<dbReference type="EMBL" id="KZ805688">
    <property type="protein sequence ID" value="PVH92377.1"/>
    <property type="molecule type" value="Genomic_DNA"/>
</dbReference>
<dbReference type="PANTHER" id="PTHR37535:SF3">
    <property type="entry name" value="FLUG DOMAIN-CONTAINING PROTEIN"/>
    <property type="match status" value="1"/>
</dbReference>
<evidence type="ECO:0000313" key="2">
    <source>
        <dbReference type="EMBL" id="PVH92377.1"/>
    </source>
</evidence>
<reference evidence="2 3" key="1">
    <citation type="journal article" date="2018" name="Sci. Rep.">
        <title>Comparative genomics provides insights into the lifestyle and reveals functional heterogeneity of dark septate endophytic fungi.</title>
        <authorList>
            <person name="Knapp D.G."/>
            <person name="Nemeth J.B."/>
            <person name="Barry K."/>
            <person name="Hainaut M."/>
            <person name="Henrissat B."/>
            <person name="Johnson J."/>
            <person name="Kuo A."/>
            <person name="Lim J.H.P."/>
            <person name="Lipzen A."/>
            <person name="Nolan M."/>
            <person name="Ohm R.A."/>
            <person name="Tamas L."/>
            <person name="Grigoriev I.V."/>
            <person name="Spatafora J.W."/>
            <person name="Nagy L.G."/>
            <person name="Kovacs G.M."/>
        </authorList>
    </citation>
    <scope>NUCLEOTIDE SEQUENCE [LARGE SCALE GENOMIC DNA]</scope>
    <source>
        <strain evidence="2 3">DSE2036</strain>
    </source>
</reference>
<accession>A0A2V1D2V7</accession>
<dbReference type="Pfam" id="PF11917">
    <property type="entry name" value="DUF3435"/>
    <property type="match status" value="1"/>
</dbReference>
<dbReference type="STRING" id="97972.A0A2V1D2V7"/>
<dbReference type="OrthoDB" id="3943630at2759"/>
<feature type="non-terminal residue" evidence="2">
    <location>
        <position position="1"/>
    </location>
</feature>
<proteinExistence type="predicted"/>
<dbReference type="InterPro" id="IPR021842">
    <property type="entry name" value="DUF3435"/>
</dbReference>
<dbReference type="AlphaFoldDB" id="A0A2V1D2V7"/>
<evidence type="ECO:0000313" key="3">
    <source>
        <dbReference type="Proteomes" id="UP000244855"/>
    </source>
</evidence>
<feature type="compositionally biased region" description="Basic and acidic residues" evidence="1">
    <location>
        <begin position="459"/>
        <end position="471"/>
    </location>
</feature>
<protein>
    <recommendedName>
        <fullName evidence="4">C2H2-type domain-containing protein</fullName>
    </recommendedName>
</protein>
<sequence length="471" mass="53553">RPGELIESDGWKGSNEGLLYKDITLSYQRTPDYTGLVITITLRNRKGHRANSSHKPTIIIYAEPEENRHKCPVIAFLGHALADGVFLHCETFDEINRRRPAAGQTSYVFRMRSDMLDVPVLRSLLRDGTISPTKILTYNCLRNMIAGLGQRAGYTEKLIVYNFRRGYGNAIAKSGNSVAARQMMGNSLTVHANYYAADLVAIDTQALVNGRQPNQQLIEMNICMNRQADNQAPHKLGTRLTDVKTKTSECNVVAPLLSVKQQYEQRRRMRDKNYEKERKAYLREREGLYMEVDPESDNNNQCDVQSAIREPSRYLTALLKHDPDRQKLIDLFYTRSSASMGECVDTLQRMANPAKQRTVYRGVKRPEVAAYCLFCLGDTAAPPHVRCAQHPDTFYLHKHMKKHLDDGLPETCPHPKCEDALVSKDNFWRHATEVHGIPPFSPGRVKRNRSEPSSDDFSENSKKPRIDDNTG</sequence>
<dbReference type="PANTHER" id="PTHR37535">
    <property type="entry name" value="FLUG DOMAIN PROTEIN"/>
    <property type="match status" value="1"/>
</dbReference>
<evidence type="ECO:0000256" key="1">
    <source>
        <dbReference type="SAM" id="MobiDB-lite"/>
    </source>
</evidence>
<keyword evidence="3" id="KW-1185">Reference proteome</keyword>
<evidence type="ECO:0008006" key="4">
    <source>
        <dbReference type="Google" id="ProtNLM"/>
    </source>
</evidence>
<gene>
    <name evidence="2" type="ORF">DM02DRAFT_700065</name>
</gene>
<dbReference type="Proteomes" id="UP000244855">
    <property type="component" value="Unassembled WGS sequence"/>
</dbReference>
<organism evidence="2 3">
    <name type="scientific">Periconia macrospinosa</name>
    <dbReference type="NCBI Taxonomy" id="97972"/>
    <lineage>
        <taxon>Eukaryota</taxon>
        <taxon>Fungi</taxon>
        <taxon>Dikarya</taxon>
        <taxon>Ascomycota</taxon>
        <taxon>Pezizomycotina</taxon>
        <taxon>Dothideomycetes</taxon>
        <taxon>Pleosporomycetidae</taxon>
        <taxon>Pleosporales</taxon>
        <taxon>Massarineae</taxon>
        <taxon>Periconiaceae</taxon>
        <taxon>Periconia</taxon>
    </lineage>
</organism>
<feature type="region of interest" description="Disordered" evidence="1">
    <location>
        <begin position="438"/>
        <end position="471"/>
    </location>
</feature>